<accession>A0A9Q9AQ12</accession>
<protein>
    <submittedName>
        <fullName evidence="2">Uncharacterized protein</fullName>
    </submittedName>
</protein>
<organism evidence="2 3">
    <name type="scientific">Septoria linicola</name>
    <dbReference type="NCBI Taxonomy" id="215465"/>
    <lineage>
        <taxon>Eukaryota</taxon>
        <taxon>Fungi</taxon>
        <taxon>Dikarya</taxon>
        <taxon>Ascomycota</taxon>
        <taxon>Pezizomycotina</taxon>
        <taxon>Dothideomycetes</taxon>
        <taxon>Dothideomycetidae</taxon>
        <taxon>Mycosphaerellales</taxon>
        <taxon>Mycosphaerellaceae</taxon>
        <taxon>Septoria</taxon>
    </lineage>
</organism>
<feature type="region of interest" description="Disordered" evidence="1">
    <location>
        <begin position="1"/>
        <end position="26"/>
    </location>
</feature>
<proteinExistence type="predicted"/>
<dbReference type="Proteomes" id="UP001056384">
    <property type="component" value="Chromosome 5"/>
</dbReference>
<keyword evidence="3" id="KW-1185">Reference proteome</keyword>
<dbReference type="AlphaFoldDB" id="A0A9Q9AQ12"/>
<sequence length="319" mass="36548">MTTNTTPARTTEQSGPQSDTKKPQTSFLDLPTELRQQIYQYTLYDDYFEEDILHLGAVPDTVKESKLCKVDSRLRGDFDSYCSDALGRDLACKYYASTFYIVPVSHLPFPLLDLGKAKNYELHVQFSSKYANTKASRADITRQLRIIRANVAAFADSIKRINYSTQTACLIWENDGWDQFRPQSTLDSVVDGTLCNRSSTVAIFGHQKYRQVAKYVLKPLGRLFGERKQKDEDAQEQEQRLFSNFYPGDMIFLEYVFRVTTHTSGQLPAPVYYDVVQEENPVMEPQRVGAGQVLDLCHLFPKKEAPPVSTIHWRDPRRG</sequence>
<name>A0A9Q9AQ12_9PEZI</name>
<evidence type="ECO:0000313" key="3">
    <source>
        <dbReference type="Proteomes" id="UP001056384"/>
    </source>
</evidence>
<evidence type="ECO:0000256" key="1">
    <source>
        <dbReference type="SAM" id="MobiDB-lite"/>
    </source>
</evidence>
<gene>
    <name evidence="2" type="ORF">Slin15195_G062890</name>
</gene>
<reference evidence="2" key="1">
    <citation type="submission" date="2022-06" db="EMBL/GenBank/DDBJ databases">
        <title>Complete genome sequences of two strains of the flax pathogen Septoria linicola.</title>
        <authorList>
            <person name="Lapalu N."/>
            <person name="Simon A."/>
            <person name="Demenou B."/>
            <person name="Paumier D."/>
            <person name="Guillot M.-P."/>
            <person name="Gout L."/>
            <person name="Valade R."/>
        </authorList>
    </citation>
    <scope>NUCLEOTIDE SEQUENCE</scope>
    <source>
        <strain evidence="2">SE15195</strain>
    </source>
</reference>
<dbReference type="EMBL" id="CP099422">
    <property type="protein sequence ID" value="USW52970.1"/>
    <property type="molecule type" value="Genomic_DNA"/>
</dbReference>
<evidence type="ECO:0000313" key="2">
    <source>
        <dbReference type="EMBL" id="USW52970.1"/>
    </source>
</evidence>